<dbReference type="InterPro" id="IPR007329">
    <property type="entry name" value="FMN-bd"/>
</dbReference>
<accession>A0A223I187</accession>
<keyword evidence="1" id="KW-1133">Transmembrane helix</keyword>
<keyword evidence="1" id="KW-0472">Membrane</keyword>
<feature type="modified residue" description="FMN phosphoryl threonine" evidence="1">
    <location>
        <position position="180"/>
    </location>
</feature>
<comment type="function">
    <text evidence="1">Part of a membrane-bound complex that couples electron transfer with translocation of ions across the membrane.</text>
</comment>
<proteinExistence type="inferred from homology"/>
<comment type="cofactor">
    <cofactor evidence="1">
        <name>FMN</name>
        <dbReference type="ChEBI" id="CHEBI:58210"/>
    </cofactor>
</comment>
<evidence type="ECO:0000313" key="2">
    <source>
        <dbReference type="EMBL" id="AST58459.1"/>
    </source>
</evidence>
<dbReference type="EC" id="7.-.-.-" evidence="1"/>
<sequence length="205" mass="22132">MSSKNDILKTGITLLIITGIAAIVLGFFNFITEKPIAKQLENTNMEAMKAVLPAEQYTKLDLSKYKFNFDTSGDPKLTPDSRLIEEINEAKSNGNVVGYVIKIAPKGFSGPVDEMIGINKDGKITGITIVNQSETPGLGAKSQDPNWNKQYKGKNADKDLVVVKTVPSQDNQIQAITGATITSRAVTKGVNTAIEVYRVIAGSNK</sequence>
<dbReference type="RefSeq" id="WP_094397750.1">
    <property type="nucleotide sequence ID" value="NZ_CP016893.1"/>
</dbReference>
<evidence type="ECO:0000313" key="3">
    <source>
        <dbReference type="Proteomes" id="UP000214975"/>
    </source>
</evidence>
<dbReference type="HAMAP" id="MF_00479">
    <property type="entry name" value="RsxG_RnfG"/>
    <property type="match status" value="1"/>
</dbReference>
<dbReference type="GO" id="GO:0009055">
    <property type="term" value="F:electron transfer activity"/>
    <property type="evidence" value="ECO:0007669"/>
    <property type="project" value="InterPro"/>
</dbReference>
<dbReference type="Pfam" id="PF04205">
    <property type="entry name" value="FMN_bind"/>
    <property type="match status" value="1"/>
</dbReference>
<evidence type="ECO:0000256" key="1">
    <source>
        <dbReference type="HAMAP-Rule" id="MF_00479"/>
    </source>
</evidence>
<dbReference type="PANTHER" id="PTHR36118">
    <property type="entry name" value="ION-TRANSLOCATING OXIDOREDUCTASE COMPLEX SUBUNIT G"/>
    <property type="match status" value="1"/>
</dbReference>
<keyword evidence="1" id="KW-0597">Phosphoprotein</keyword>
<dbReference type="GO" id="GO:0005886">
    <property type="term" value="C:plasma membrane"/>
    <property type="evidence" value="ECO:0007669"/>
    <property type="project" value="UniProtKB-SubCell"/>
</dbReference>
<dbReference type="SMART" id="SM00900">
    <property type="entry name" value="FMN_bind"/>
    <property type="match status" value="1"/>
</dbReference>
<dbReference type="NCBIfam" id="TIGR01947">
    <property type="entry name" value="rnfG"/>
    <property type="match status" value="1"/>
</dbReference>
<dbReference type="PIRSF" id="PIRSF006091">
    <property type="entry name" value="E_trnsport_RnfG"/>
    <property type="match status" value="1"/>
</dbReference>
<dbReference type="GO" id="GO:0010181">
    <property type="term" value="F:FMN binding"/>
    <property type="evidence" value="ECO:0007669"/>
    <property type="project" value="InterPro"/>
</dbReference>
<name>A0A223I187_THETR</name>
<keyword evidence="1" id="KW-0812">Transmembrane</keyword>
<keyword evidence="1" id="KW-0249">Electron transport</keyword>
<comment type="similarity">
    <text evidence="1">Belongs to the RnfG family.</text>
</comment>
<dbReference type="EMBL" id="CP016893">
    <property type="protein sequence ID" value="AST58459.1"/>
    <property type="molecule type" value="Genomic_DNA"/>
</dbReference>
<dbReference type="InterPro" id="IPR010209">
    <property type="entry name" value="Ion_transpt_RnfG/RsxG"/>
</dbReference>
<keyword evidence="1" id="KW-0285">Flavoprotein</keyword>
<dbReference type="Proteomes" id="UP000214975">
    <property type="component" value="Chromosome"/>
</dbReference>
<dbReference type="PANTHER" id="PTHR36118:SF1">
    <property type="entry name" value="ION-TRANSLOCATING OXIDOREDUCTASE COMPLEX SUBUNIT G"/>
    <property type="match status" value="1"/>
</dbReference>
<keyword evidence="1" id="KW-1003">Cell membrane</keyword>
<organism evidence="2 3">
    <name type="scientific">Thermoanaerobacterium thermosaccharolyticum</name>
    <name type="common">Clostridium thermosaccharolyticum</name>
    <dbReference type="NCBI Taxonomy" id="1517"/>
    <lineage>
        <taxon>Bacteria</taxon>
        <taxon>Bacillati</taxon>
        <taxon>Bacillota</taxon>
        <taxon>Clostridia</taxon>
        <taxon>Thermoanaerobacterales</taxon>
        <taxon>Thermoanaerobacteraceae</taxon>
        <taxon>Thermoanaerobacterium</taxon>
    </lineage>
</organism>
<dbReference type="Gene3D" id="3.90.1010.20">
    <property type="match status" value="1"/>
</dbReference>
<dbReference type="GO" id="GO:0022900">
    <property type="term" value="P:electron transport chain"/>
    <property type="evidence" value="ECO:0007669"/>
    <property type="project" value="UniProtKB-UniRule"/>
</dbReference>
<gene>
    <name evidence="1" type="primary">rnfG</name>
    <name evidence="2" type="ORF">Thert_02607</name>
</gene>
<keyword evidence="1" id="KW-1278">Translocase</keyword>
<comment type="subunit">
    <text evidence="1">The complex is composed of six subunits: RnfA, RnfB, RnfC, RnfD, RnfE and RnfG.</text>
</comment>
<reference evidence="2 3" key="1">
    <citation type="submission" date="2016-08" db="EMBL/GenBank/DDBJ databases">
        <title>A novel genetic cassette of butanologenic Thermoanaerobacterium thermosaccharolyticum that directly convert cellulose to butanol.</title>
        <authorList>
            <person name="Li T."/>
            <person name="He J."/>
        </authorList>
    </citation>
    <scope>NUCLEOTIDE SEQUENCE [LARGE SCALE GENOMIC DNA]</scope>
    <source>
        <strain evidence="2 3">TG57</strain>
    </source>
</reference>
<keyword evidence="1" id="KW-0813">Transport</keyword>
<dbReference type="AlphaFoldDB" id="A0A223I187"/>
<comment type="subcellular location">
    <subcellularLocation>
        <location evidence="1">Cell membrane</location>
        <topology evidence="1">Single-pass membrane protein</topology>
    </subcellularLocation>
</comment>
<protein>
    <recommendedName>
        <fullName evidence="1">Ion-translocating oxidoreductase complex subunit G</fullName>
        <ecNumber evidence="1">7.-.-.-</ecNumber>
    </recommendedName>
    <alternativeName>
        <fullName evidence="1">Rnf electron transport complex subunit G</fullName>
    </alternativeName>
</protein>
<keyword evidence="1" id="KW-0288">FMN</keyword>